<dbReference type="AlphaFoldDB" id="A0A0P7ARE4"/>
<evidence type="ECO:0000313" key="1">
    <source>
        <dbReference type="EMBL" id="KPM30389.1"/>
    </source>
</evidence>
<accession>A0A0P7ARE4</accession>
<dbReference type="RefSeq" id="WP_054560502.1">
    <property type="nucleotide sequence ID" value="NZ_LDJX01000010.1"/>
</dbReference>
<dbReference type="STRING" id="1300341.I595_3550"/>
<organism evidence="1 2">
    <name type="scientific">Croceitalea dokdonensis DOKDO 023</name>
    <dbReference type="NCBI Taxonomy" id="1300341"/>
    <lineage>
        <taxon>Bacteria</taxon>
        <taxon>Pseudomonadati</taxon>
        <taxon>Bacteroidota</taxon>
        <taxon>Flavobacteriia</taxon>
        <taxon>Flavobacteriales</taxon>
        <taxon>Flavobacteriaceae</taxon>
        <taxon>Croceitalea</taxon>
    </lineage>
</organism>
<proteinExistence type="predicted"/>
<dbReference type="SUPFAM" id="SSF52833">
    <property type="entry name" value="Thioredoxin-like"/>
    <property type="match status" value="1"/>
</dbReference>
<dbReference type="InterPro" id="IPR036249">
    <property type="entry name" value="Thioredoxin-like_sf"/>
</dbReference>
<dbReference type="PANTHER" id="PTHR36057">
    <property type="match status" value="1"/>
</dbReference>
<dbReference type="Proteomes" id="UP000050280">
    <property type="component" value="Unassembled WGS sequence"/>
</dbReference>
<gene>
    <name evidence="1" type="ORF">I595_3550</name>
</gene>
<evidence type="ECO:0000313" key="2">
    <source>
        <dbReference type="Proteomes" id="UP000050280"/>
    </source>
</evidence>
<dbReference type="Pfam" id="PF06764">
    <property type="entry name" value="DUF1223"/>
    <property type="match status" value="1"/>
</dbReference>
<dbReference type="OrthoDB" id="9808254at2"/>
<dbReference type="PATRIC" id="fig|1300341.3.peg.802"/>
<dbReference type="InterPro" id="IPR010634">
    <property type="entry name" value="DUF1223"/>
</dbReference>
<dbReference type="EMBL" id="LDJX01000010">
    <property type="protein sequence ID" value="KPM30389.1"/>
    <property type="molecule type" value="Genomic_DNA"/>
</dbReference>
<protein>
    <submittedName>
        <fullName evidence="1">Uncharacterized protein</fullName>
    </submittedName>
</protein>
<name>A0A0P7ARE4_9FLAO</name>
<dbReference type="Gene3D" id="3.40.30.10">
    <property type="entry name" value="Glutaredoxin"/>
    <property type="match status" value="1"/>
</dbReference>
<dbReference type="PANTHER" id="PTHR36057:SF1">
    <property type="entry name" value="LIPOPROTEIN LIPID ATTACHMENT SITE-LIKE PROTEIN, PUTATIVE (DUF1223)-RELATED"/>
    <property type="match status" value="1"/>
</dbReference>
<comment type="caution">
    <text evidence="1">The sequence shown here is derived from an EMBL/GenBank/DDBJ whole genome shotgun (WGS) entry which is preliminary data.</text>
</comment>
<keyword evidence="2" id="KW-1185">Reference proteome</keyword>
<reference evidence="1 2" key="1">
    <citation type="submission" date="2015-09" db="EMBL/GenBank/DDBJ databases">
        <title>Genome sequence of the marine flavobacterium Croceitalea dokdonensis DOKDO 023 that contains proton- and sodium-pumping rhodopsins.</title>
        <authorList>
            <person name="Kwon S.-K."/>
            <person name="Lee H.K."/>
            <person name="Kwak M.-J."/>
            <person name="Kim J.F."/>
        </authorList>
    </citation>
    <scope>NUCLEOTIDE SEQUENCE [LARGE SCALE GENOMIC DNA]</scope>
    <source>
        <strain evidence="1 2">DOKDO 023</strain>
    </source>
</reference>
<sequence length="256" mass="28158">MIKKTIGVSMVLATLLAIVAYSGPMPQKTLEPDVENTLAPIVVLELFTSQGCSSCPPADVLLEKVKSQFPKKVFALSYHVDYWNYIGWKDPFSKAAYTKKQQEYNRKFKSNTNYTPQLVVNGATHVVGSNTQKVQAAIGKFGQQNSENGVKIVSYAKDKGKVEVRYMILGALDNKLLRAVLVINERVTSVPRGENRNRSLKNTNIVIAESYQEATSGHGKLSIDIPVTVRPDDVLTLMLIVENKELGITGAAKTAI</sequence>